<keyword evidence="2" id="KW-0143">Chaperone</keyword>
<dbReference type="SUPFAM" id="SSF46579">
    <property type="entry name" value="Prefoldin"/>
    <property type="match status" value="1"/>
</dbReference>
<dbReference type="GO" id="GO:1990114">
    <property type="term" value="P:RNA polymerase II core complex assembly"/>
    <property type="evidence" value="ECO:0007669"/>
    <property type="project" value="TreeGrafter"/>
</dbReference>
<dbReference type="GO" id="GO:0005737">
    <property type="term" value="C:cytoplasm"/>
    <property type="evidence" value="ECO:0007669"/>
    <property type="project" value="TreeGrafter"/>
</dbReference>
<name>A0A1B6MUM5_9HEMI</name>
<dbReference type="GO" id="GO:0006457">
    <property type="term" value="P:protein folding"/>
    <property type="evidence" value="ECO:0007669"/>
    <property type="project" value="InterPro"/>
</dbReference>
<dbReference type="CDD" id="cd23157">
    <property type="entry name" value="Prefoldin_5"/>
    <property type="match status" value="1"/>
</dbReference>
<accession>A0A1B6MUM5</accession>
<sequence length="160" mass="17851">MARPEELQAVDLSKLNIQQLVQVKMQVDQELNLLQDSMHSLKVAVNRFLDAKESLEKMTPECTGRGIMVPLTSSVYISGRIADASKVLLDIGTGFFIQRDLEGARDYFQRKVAFVKDQTEKIQAIGLEKSKIREVLVDVIETKLSQTASVSPKGKPTSRS</sequence>
<dbReference type="PANTHER" id="PTHR12674">
    <property type="entry name" value="PREFOLDIN SUBUNIT 5"/>
    <property type="match status" value="1"/>
</dbReference>
<evidence type="ECO:0000313" key="3">
    <source>
        <dbReference type="EMBL" id="JAT39635.1"/>
    </source>
</evidence>
<dbReference type="AlphaFoldDB" id="A0A1B6MUM5"/>
<dbReference type="GO" id="GO:0016272">
    <property type="term" value="C:prefoldin complex"/>
    <property type="evidence" value="ECO:0007669"/>
    <property type="project" value="InterPro"/>
</dbReference>
<gene>
    <name evidence="3" type="ORF">g.9291</name>
</gene>
<evidence type="ECO:0000256" key="1">
    <source>
        <dbReference type="ARBA" id="ARBA00010048"/>
    </source>
</evidence>
<protein>
    <recommendedName>
        <fullName evidence="4">Prefoldin subunit 5</fullName>
    </recommendedName>
</protein>
<dbReference type="EMBL" id="GEBQ01000342">
    <property type="protein sequence ID" value="JAT39635.1"/>
    <property type="molecule type" value="Transcribed_RNA"/>
</dbReference>
<dbReference type="GO" id="GO:0051082">
    <property type="term" value="F:unfolded protein binding"/>
    <property type="evidence" value="ECO:0007669"/>
    <property type="project" value="InterPro"/>
</dbReference>
<proteinExistence type="inferred from homology"/>
<dbReference type="PANTHER" id="PTHR12674:SF2">
    <property type="entry name" value="PREFOLDIN SUBUNIT 5"/>
    <property type="match status" value="1"/>
</dbReference>
<dbReference type="GO" id="GO:1990113">
    <property type="term" value="P:RNA polymerase I assembly"/>
    <property type="evidence" value="ECO:0007669"/>
    <property type="project" value="TreeGrafter"/>
</dbReference>
<dbReference type="InterPro" id="IPR009053">
    <property type="entry name" value="Prefoldin"/>
</dbReference>
<dbReference type="Pfam" id="PF02996">
    <property type="entry name" value="Prefoldin"/>
    <property type="match status" value="1"/>
</dbReference>
<dbReference type="Gene3D" id="1.10.287.370">
    <property type="match status" value="1"/>
</dbReference>
<organism evidence="3">
    <name type="scientific">Graphocephala atropunctata</name>
    <dbReference type="NCBI Taxonomy" id="36148"/>
    <lineage>
        <taxon>Eukaryota</taxon>
        <taxon>Metazoa</taxon>
        <taxon>Ecdysozoa</taxon>
        <taxon>Arthropoda</taxon>
        <taxon>Hexapoda</taxon>
        <taxon>Insecta</taxon>
        <taxon>Pterygota</taxon>
        <taxon>Neoptera</taxon>
        <taxon>Paraneoptera</taxon>
        <taxon>Hemiptera</taxon>
        <taxon>Auchenorrhyncha</taxon>
        <taxon>Membracoidea</taxon>
        <taxon>Cicadellidae</taxon>
        <taxon>Cicadellinae</taxon>
        <taxon>Cicadellini</taxon>
        <taxon>Graphocephala</taxon>
    </lineage>
</organism>
<reference evidence="3" key="1">
    <citation type="submission" date="2015-11" db="EMBL/GenBank/DDBJ databases">
        <title>De novo transcriptome assembly of four potential Pierce s Disease insect vectors from Arizona vineyards.</title>
        <authorList>
            <person name="Tassone E.E."/>
        </authorList>
    </citation>
    <scope>NUCLEOTIDE SEQUENCE</scope>
</reference>
<dbReference type="NCBIfam" id="TIGR00293">
    <property type="entry name" value="prefoldin subunit alpha"/>
    <property type="match status" value="1"/>
</dbReference>
<dbReference type="FunFam" id="1.10.287.370:FF:000004">
    <property type="entry name" value="Probable prefoldin subunit 5"/>
    <property type="match status" value="1"/>
</dbReference>
<evidence type="ECO:0008006" key="4">
    <source>
        <dbReference type="Google" id="ProtNLM"/>
    </source>
</evidence>
<dbReference type="InterPro" id="IPR011599">
    <property type="entry name" value="PFD_alpha_archaea"/>
</dbReference>
<dbReference type="GO" id="GO:1990115">
    <property type="term" value="P:RNA polymerase III assembly"/>
    <property type="evidence" value="ECO:0007669"/>
    <property type="project" value="TreeGrafter"/>
</dbReference>
<comment type="similarity">
    <text evidence="1">Belongs to the prefoldin subunit alpha family.</text>
</comment>
<evidence type="ECO:0000256" key="2">
    <source>
        <dbReference type="ARBA" id="ARBA00023186"/>
    </source>
</evidence>
<dbReference type="InterPro" id="IPR004127">
    <property type="entry name" value="Prefoldin_subunit_alpha"/>
</dbReference>